<proteinExistence type="predicted"/>
<keyword evidence="1" id="KW-0479">Metal-binding</keyword>
<dbReference type="PANTHER" id="PTHR47027">
    <property type="entry name" value="REVERSE TRANSCRIPTASE DOMAIN-CONTAINING PROTEIN"/>
    <property type="match status" value="1"/>
</dbReference>
<dbReference type="EMBL" id="OV696690">
    <property type="protein sequence ID" value="CAH1266638.1"/>
    <property type="molecule type" value="Genomic_DNA"/>
</dbReference>
<dbReference type="OrthoDB" id="425014at2759"/>
<dbReference type="SUPFAM" id="SSF56672">
    <property type="entry name" value="DNA/RNA polymerases"/>
    <property type="match status" value="1"/>
</dbReference>
<keyword evidence="5" id="KW-1185">Reference proteome</keyword>
<evidence type="ECO:0000259" key="2">
    <source>
        <dbReference type="PROSITE" id="PS50157"/>
    </source>
</evidence>
<dbReference type="PROSITE" id="PS50878">
    <property type="entry name" value="RT_POL"/>
    <property type="match status" value="1"/>
</dbReference>
<dbReference type="InterPro" id="IPR043502">
    <property type="entry name" value="DNA/RNA_pol_sf"/>
</dbReference>
<keyword evidence="1" id="KW-0862">Zinc</keyword>
<dbReference type="Pfam" id="PF00078">
    <property type="entry name" value="RVT_1"/>
    <property type="match status" value="1"/>
</dbReference>
<name>A0A8K0A2L5_BRALA</name>
<keyword evidence="1" id="KW-0863">Zinc-finger</keyword>
<feature type="domain" description="Reverse transcriptase" evidence="3">
    <location>
        <begin position="34"/>
        <end position="329"/>
    </location>
</feature>
<dbReference type="InterPro" id="IPR000477">
    <property type="entry name" value="RT_dom"/>
</dbReference>
<evidence type="ECO:0000313" key="5">
    <source>
        <dbReference type="Proteomes" id="UP000838412"/>
    </source>
</evidence>
<reference evidence="4" key="1">
    <citation type="submission" date="2022-01" db="EMBL/GenBank/DDBJ databases">
        <authorList>
            <person name="Braso-Vives M."/>
        </authorList>
    </citation>
    <scope>NUCLEOTIDE SEQUENCE</scope>
</reference>
<feature type="domain" description="C2H2-type" evidence="2">
    <location>
        <begin position="544"/>
        <end position="569"/>
    </location>
</feature>
<evidence type="ECO:0000256" key="1">
    <source>
        <dbReference type="PROSITE-ProRule" id="PRU00042"/>
    </source>
</evidence>
<gene>
    <name evidence="4" type="primary">Hypp3464</name>
    <name evidence="4" type="ORF">BLAG_LOCUS20189</name>
</gene>
<dbReference type="PROSITE" id="PS50157">
    <property type="entry name" value="ZINC_FINGER_C2H2_2"/>
    <property type="match status" value="1"/>
</dbReference>
<protein>
    <submittedName>
        <fullName evidence="4">Hypp3464 protein</fullName>
    </submittedName>
</protein>
<dbReference type="CDD" id="cd01650">
    <property type="entry name" value="RT_nLTR_like"/>
    <property type="match status" value="1"/>
</dbReference>
<dbReference type="PANTHER" id="PTHR47027:SF20">
    <property type="entry name" value="REVERSE TRANSCRIPTASE-LIKE PROTEIN WITH RNA-DIRECTED DNA POLYMERASE DOMAIN"/>
    <property type="match status" value="1"/>
</dbReference>
<accession>A0A8K0A2L5</accession>
<sequence>MKCHKAPGVDGVPAEVYKLGSDTLLTVLTDLFRDCWERGVVPQDFRDAVIVSLYKNKGEKSACSNYRGITFLSIAEKILARVVLDRHIPTVAEENLPESQCGFKAKRGTTDMTFVLRQIQEKFREQNMGLYAAFIDLTKTFDTVSRDGMWRILARLGCPPKLLQIVQQLHKEQMGQVKHKGDLSDPFPIENGVKQGCVLAPTLFAIFFSMMLREAKEDPSEGIYIRFRTDGSVFNLQRLLARTKTLEALILELLFADDCALLAHPGEALQRAVNRFADAAKAFGLTISLKKTEVLHQKSPHGTYQPPCISINGTQLNTVEHFTYLGSVISNDASVAKDLDNRLSKASSAFGRLQKRVWKSHSLRLATKILVYRAVVVTTLLYGSEAWVLYRKQVKLLERFHQRCLRSILGIKWQDYTTNNEVLKRANISSMEAMILARQPRWAGHLSRMDDTRMPKTFFYGELCQGKRDRGAPRKRFKYQLKQHLRVADIPAANLENSAAHRGNWRTLTKRGAEKFELARREHAEESRRRRKAAAQNLPAQAQFICERCGRARHSRIGMFSHQRACPFH</sequence>
<dbReference type="InterPro" id="IPR013087">
    <property type="entry name" value="Znf_C2H2_type"/>
</dbReference>
<organism evidence="4 5">
    <name type="scientific">Branchiostoma lanceolatum</name>
    <name type="common">Common lancelet</name>
    <name type="synonym">Amphioxus lanceolatum</name>
    <dbReference type="NCBI Taxonomy" id="7740"/>
    <lineage>
        <taxon>Eukaryota</taxon>
        <taxon>Metazoa</taxon>
        <taxon>Chordata</taxon>
        <taxon>Cephalochordata</taxon>
        <taxon>Leptocardii</taxon>
        <taxon>Amphioxiformes</taxon>
        <taxon>Branchiostomatidae</taxon>
        <taxon>Branchiostoma</taxon>
    </lineage>
</organism>
<dbReference type="Proteomes" id="UP000838412">
    <property type="component" value="Chromosome 5"/>
</dbReference>
<dbReference type="GO" id="GO:0008270">
    <property type="term" value="F:zinc ion binding"/>
    <property type="evidence" value="ECO:0007669"/>
    <property type="project" value="UniProtKB-KW"/>
</dbReference>
<evidence type="ECO:0000313" key="4">
    <source>
        <dbReference type="EMBL" id="CAH1266638.1"/>
    </source>
</evidence>
<dbReference type="AlphaFoldDB" id="A0A8K0A2L5"/>
<evidence type="ECO:0000259" key="3">
    <source>
        <dbReference type="PROSITE" id="PS50878"/>
    </source>
</evidence>